<accession>A0ACC2VRU3</accession>
<proteinExistence type="predicted"/>
<comment type="caution">
    <text evidence="1">The sequence shown here is derived from an EMBL/GenBank/DDBJ whole genome shotgun (WGS) entry which is preliminary data.</text>
</comment>
<evidence type="ECO:0000313" key="2">
    <source>
        <dbReference type="Proteomes" id="UP001227268"/>
    </source>
</evidence>
<gene>
    <name evidence="1" type="ORF">QFC21_003181</name>
</gene>
<reference evidence="1" key="1">
    <citation type="submission" date="2023-04" db="EMBL/GenBank/DDBJ databases">
        <title>Draft Genome sequencing of Naganishia species isolated from polar environments using Oxford Nanopore Technology.</title>
        <authorList>
            <person name="Leo P."/>
            <person name="Venkateswaran K."/>
        </authorList>
    </citation>
    <scope>NUCLEOTIDE SEQUENCE</scope>
    <source>
        <strain evidence="1">MNA-CCFEE 5423</strain>
    </source>
</reference>
<sequence>MTKNGGGMPTWLLLLLLTHLVSSVIAFPVKYPLPTAICEDEDSACDWPLCESPSAETLSATATLYTSISATSSSSTPSVTTSLAVRHATYLSSASASSTSAPSLSAAPTPVIRQTAEATHSDGRLTRTYDDNQQQQHQTINQHREGSSQNPSADGFIGLDDKKDNATFPTHTSSRLFGKARFVRDDFDLESFEEQRPFASGSRFGTRRYREALVANPKVRRVKEYVFRPHPRYAVDFGLSEVPVNWSPSDDIIAADEQAKAAAQKLDEMTSATKNFRSAETKFKTETAKAKAARDADDAATQRKQQQWIDNDQLERKRQMDYAALVEQQKTEREALIQSLQHDNDVAESQRQQNYDEAENRRQQEHEAALAKADAATAKAVQAVAKADEAAESSNQAQAAADEEKEKYQHLVKVGNILLEQARREYRRASMLAPIVLCFLVVALSVLGLVVFVYGRLKPVKPRSRGDKQLFRGPSQPPDDSPPPPDHPSPPTNDYIPLEDDVTPQADETAPRLEDSAPSPPNGDAKPPPQNGASPYREKDAAPSDDLTPSTGCREQQRQEEAAQPDINRSAQANSHRFVSVLRRNARQRHDRTSAAARFSASLKKTHSVSNEPAAPCENPVPFVLVNNSESGSVSSAKSSDDSLSVNPESVIEVESRPAPALVCAGVQTDLDIAHESKDDGRTDILEPTGAGNSVETVAVSVPPACSIGVQTAEVEEYAVSVQPQESPQASSVARRGGQVKALMSRDEDEGAADDEPTSLCDAPAPEGSVGPVAASIPATCLAPVQTQQDGTFASKDDEQRSLVQEGQMASTANVPALENPVESLPTSSTTKCFAPVLDDEVQTCTAEEKLTDDAFAPQSSVESVPAAIPATSVVSKQTDKNDTSVSQDVQPSTVAEEYTMIKTHAPVLESSTGLISTPSTATVSASVFEDQEHRTTDEDTTLVDNAPDPQSSVEAVPASDPTTRSVPVQTVEEDTRWSGDDEQPFNDVEEGKMTMWDAPALESSVELMPTSSTATCPVAVQKEEVNASEAAGEGQASTSNNSASTCTFSPTDVQLAVLNEETTPETNTGIDVQDISRSIIAGLNDVELSVDSLRSDVPSTSDAKARPSMLEIEPVPTNEHASVSDDISPTPAAAVPKAQNLARAFVNIEVRSTRAKSLTPAGKSSSAFKALPSPKASSSLTGFGVTRSFFSGSRDALEKPVGASTSSPFASSAIAFGLAPRVTATLSESRSAFGLGKEIDSSDSSEPSATATLASSPSAFGTRSVVNGSQPSLPTIAPASVTPSAFKTLARVESSRKPLQPSITKCSRRLDSSRWSEPGLSTNVKELADTAHPPAPVTKGKKVLVPATIVQLVSRPARPQSPSTLVVPSGSPDAIIPEPARRLETSRWADSASKTTDTNGTANAIRSARKPQEEKVNLPALVTPISSVHTSVNSVATGANTRPVNANRVSQAGPRVSYATTASQSLPETHNQGSIPSTGQNGQQAAKLPGKPGDAKLPKIDADAPPRVHNPKYYFEDGGKKPHRSKRGSGINKKALRAEEARLRLEAELAGNGHVGSGGAGNEDVGLESDESSEDEA</sequence>
<dbReference type="Proteomes" id="UP001227268">
    <property type="component" value="Unassembled WGS sequence"/>
</dbReference>
<dbReference type="EMBL" id="JASBWT010000009">
    <property type="protein sequence ID" value="KAJ9101841.1"/>
    <property type="molecule type" value="Genomic_DNA"/>
</dbReference>
<name>A0ACC2VRU3_9TREE</name>
<protein>
    <submittedName>
        <fullName evidence="1">Uncharacterized protein</fullName>
    </submittedName>
</protein>
<evidence type="ECO:0000313" key="1">
    <source>
        <dbReference type="EMBL" id="KAJ9101841.1"/>
    </source>
</evidence>
<keyword evidence="2" id="KW-1185">Reference proteome</keyword>
<organism evidence="1 2">
    <name type="scientific">Naganishia friedmannii</name>
    <dbReference type="NCBI Taxonomy" id="89922"/>
    <lineage>
        <taxon>Eukaryota</taxon>
        <taxon>Fungi</taxon>
        <taxon>Dikarya</taxon>
        <taxon>Basidiomycota</taxon>
        <taxon>Agaricomycotina</taxon>
        <taxon>Tremellomycetes</taxon>
        <taxon>Filobasidiales</taxon>
        <taxon>Filobasidiaceae</taxon>
        <taxon>Naganishia</taxon>
    </lineage>
</organism>